<evidence type="ECO:0000256" key="1">
    <source>
        <dbReference type="SAM" id="Phobius"/>
    </source>
</evidence>
<dbReference type="PANTHER" id="PTHR32251:SF17">
    <property type="entry name" value="STEROID 5-ALPHA REDUCTASE C-TERMINAL DOMAIN-CONTAINING PROTEIN"/>
    <property type="match status" value="1"/>
</dbReference>
<dbReference type="Pfam" id="PF06966">
    <property type="entry name" value="DUF1295"/>
    <property type="match status" value="1"/>
</dbReference>
<organism evidence="2 3">
    <name type="scientific">Natronospira bacteriovora</name>
    <dbReference type="NCBI Taxonomy" id="3069753"/>
    <lineage>
        <taxon>Bacteria</taxon>
        <taxon>Pseudomonadati</taxon>
        <taxon>Pseudomonadota</taxon>
        <taxon>Gammaproteobacteria</taxon>
        <taxon>Natronospirales</taxon>
        <taxon>Natronospiraceae</taxon>
        <taxon>Natronospira</taxon>
    </lineage>
</organism>
<dbReference type="RefSeq" id="WP_306727366.1">
    <property type="nucleotide sequence ID" value="NZ_JAVDDT010000002.1"/>
</dbReference>
<proteinExistence type="predicted"/>
<protein>
    <submittedName>
        <fullName evidence="2">DUF1295 domain-containing protein</fullName>
    </submittedName>
</protein>
<feature type="transmembrane region" description="Helical" evidence="1">
    <location>
        <begin position="143"/>
        <end position="166"/>
    </location>
</feature>
<dbReference type="InterPro" id="IPR010721">
    <property type="entry name" value="UstE-like"/>
</dbReference>
<feature type="transmembrane region" description="Helical" evidence="1">
    <location>
        <begin position="60"/>
        <end position="82"/>
    </location>
</feature>
<reference evidence="2 3" key="1">
    <citation type="submission" date="2023-08" db="EMBL/GenBank/DDBJ databases">
        <title>Whole-genome sequencing of halo(alkali)philic microorganisms from hypersaline lakes.</title>
        <authorList>
            <person name="Sorokin D.Y."/>
            <person name="Abbas B."/>
            <person name="Merkel A.Y."/>
        </authorList>
    </citation>
    <scope>NUCLEOTIDE SEQUENCE [LARGE SCALE GENOMIC DNA]</scope>
    <source>
        <strain evidence="2 3">AB-CW4</strain>
    </source>
</reference>
<keyword evidence="1" id="KW-0812">Transmembrane</keyword>
<feature type="transmembrane region" description="Helical" evidence="1">
    <location>
        <begin position="6"/>
        <end position="29"/>
    </location>
</feature>
<keyword evidence="1" id="KW-0472">Membrane</keyword>
<dbReference type="PROSITE" id="PS50244">
    <property type="entry name" value="S5A_REDUCTASE"/>
    <property type="match status" value="1"/>
</dbReference>
<keyword evidence="3" id="KW-1185">Reference proteome</keyword>
<feature type="transmembrane region" description="Helical" evidence="1">
    <location>
        <begin position="103"/>
        <end position="123"/>
    </location>
</feature>
<name>A0ABU0W4B9_9GAMM</name>
<dbReference type="EMBL" id="JAVDDT010000002">
    <property type="protein sequence ID" value="MDQ2068868.1"/>
    <property type="molecule type" value="Genomic_DNA"/>
</dbReference>
<evidence type="ECO:0000313" key="2">
    <source>
        <dbReference type="EMBL" id="MDQ2068868.1"/>
    </source>
</evidence>
<sequence length="273" mass="31549">MIIDSVAMTAVAGLGVALGIMFLIWLASLLLRDASLVDRFWGFGFVLLAWFWWWSGSRDAIALIPVVLVSLWGLRLSTYLSWRNWGHGEDYRYREMRDKHRGHFWWVSLFTVFVLQGVIMWVVAMPLMVIGHAAPDMSGPWPLVFLIAVMLWATGFIFESVGDWQLARFKADPANRGRVMDRGLWRYTRHPNYFGDICVWWAYWLMSLPAGGWWTIFGPALMTFAIIRFSGVMLLEKGLNDRKPEYADYVRRTNALIPGRPRTSMSRNEGEES</sequence>
<accession>A0ABU0W4B9</accession>
<feature type="transmembrane region" description="Helical" evidence="1">
    <location>
        <begin position="212"/>
        <end position="235"/>
    </location>
</feature>
<feature type="transmembrane region" description="Helical" evidence="1">
    <location>
        <begin position="187"/>
        <end position="206"/>
    </location>
</feature>
<dbReference type="Proteomes" id="UP001239019">
    <property type="component" value="Unassembled WGS sequence"/>
</dbReference>
<gene>
    <name evidence="2" type="ORF">RBH19_03140</name>
</gene>
<dbReference type="PANTHER" id="PTHR32251">
    <property type="entry name" value="3-OXO-5-ALPHA-STEROID 4-DEHYDROGENASE"/>
    <property type="match status" value="1"/>
</dbReference>
<feature type="transmembrane region" description="Helical" evidence="1">
    <location>
        <begin position="36"/>
        <end position="54"/>
    </location>
</feature>
<keyword evidence="1" id="KW-1133">Transmembrane helix</keyword>
<evidence type="ECO:0000313" key="3">
    <source>
        <dbReference type="Proteomes" id="UP001239019"/>
    </source>
</evidence>
<dbReference type="Gene3D" id="1.20.120.1630">
    <property type="match status" value="1"/>
</dbReference>
<comment type="caution">
    <text evidence="2">The sequence shown here is derived from an EMBL/GenBank/DDBJ whole genome shotgun (WGS) entry which is preliminary data.</text>
</comment>